<gene>
    <name evidence="1" type="ORF">WKW82_09305</name>
</gene>
<dbReference type="RefSeq" id="WP_340342000.1">
    <property type="nucleotide sequence ID" value="NZ_JBBKZT010000004.1"/>
</dbReference>
<comment type="caution">
    <text evidence="1">The sequence shown here is derived from an EMBL/GenBank/DDBJ whole genome shotgun (WGS) entry which is preliminary data.</text>
</comment>
<keyword evidence="2" id="KW-1185">Reference proteome</keyword>
<protein>
    <submittedName>
        <fullName evidence="1">Uncharacterized protein</fullName>
    </submittedName>
</protein>
<evidence type="ECO:0000313" key="2">
    <source>
        <dbReference type="Proteomes" id="UP001385892"/>
    </source>
</evidence>
<proteinExistence type="predicted"/>
<sequence length="98" mass="10462">MIAFGEKSLTLNGLERLSSQLAHALHASGTKLSARSTAKSLPSVCQRSRPVATTTFEGCRGCIDASIMTVVQPGRRMHCSSEIGGCTGRFERLEHALS</sequence>
<dbReference type="EMBL" id="JBBKZT010000004">
    <property type="protein sequence ID" value="MEJ8846844.1"/>
    <property type="molecule type" value="Genomic_DNA"/>
</dbReference>
<accession>A0ABU8WIR2</accession>
<organism evidence="1 2">
    <name type="scientific">Variovorax rhizosphaerae</name>
    <dbReference type="NCBI Taxonomy" id="1836200"/>
    <lineage>
        <taxon>Bacteria</taxon>
        <taxon>Pseudomonadati</taxon>
        <taxon>Pseudomonadota</taxon>
        <taxon>Betaproteobacteria</taxon>
        <taxon>Burkholderiales</taxon>
        <taxon>Comamonadaceae</taxon>
        <taxon>Variovorax</taxon>
    </lineage>
</organism>
<reference evidence="1 2" key="1">
    <citation type="submission" date="2024-03" db="EMBL/GenBank/DDBJ databases">
        <title>Novel species of the genus Variovorax.</title>
        <authorList>
            <person name="Liu Q."/>
            <person name="Xin Y.-H."/>
        </authorList>
    </citation>
    <scope>NUCLEOTIDE SEQUENCE [LARGE SCALE GENOMIC DNA]</scope>
    <source>
        <strain evidence="1 2">KACC 18900</strain>
    </source>
</reference>
<evidence type="ECO:0000313" key="1">
    <source>
        <dbReference type="EMBL" id="MEJ8846844.1"/>
    </source>
</evidence>
<dbReference type="Proteomes" id="UP001385892">
    <property type="component" value="Unassembled WGS sequence"/>
</dbReference>
<name>A0ABU8WIR2_9BURK</name>